<dbReference type="InterPro" id="IPR016024">
    <property type="entry name" value="ARM-type_fold"/>
</dbReference>
<dbReference type="KEGG" id="shs:STEHIDRAFT_162718"/>
<reference evidence="8" key="1">
    <citation type="journal article" date="2012" name="Science">
        <title>The Paleozoic origin of enzymatic lignin decomposition reconstructed from 31 fungal genomes.</title>
        <authorList>
            <person name="Floudas D."/>
            <person name="Binder M."/>
            <person name="Riley R."/>
            <person name="Barry K."/>
            <person name="Blanchette R.A."/>
            <person name="Henrissat B."/>
            <person name="Martinez A.T."/>
            <person name="Otillar R."/>
            <person name="Spatafora J.W."/>
            <person name="Yadav J.S."/>
            <person name="Aerts A."/>
            <person name="Benoit I."/>
            <person name="Boyd A."/>
            <person name="Carlson A."/>
            <person name="Copeland A."/>
            <person name="Coutinho P.M."/>
            <person name="de Vries R.P."/>
            <person name="Ferreira P."/>
            <person name="Findley K."/>
            <person name="Foster B."/>
            <person name="Gaskell J."/>
            <person name="Glotzer D."/>
            <person name="Gorecki P."/>
            <person name="Heitman J."/>
            <person name="Hesse C."/>
            <person name="Hori C."/>
            <person name="Igarashi K."/>
            <person name="Jurgens J.A."/>
            <person name="Kallen N."/>
            <person name="Kersten P."/>
            <person name="Kohler A."/>
            <person name="Kuees U."/>
            <person name="Kumar T.K.A."/>
            <person name="Kuo A."/>
            <person name="LaButti K."/>
            <person name="Larrondo L.F."/>
            <person name="Lindquist E."/>
            <person name="Ling A."/>
            <person name="Lombard V."/>
            <person name="Lucas S."/>
            <person name="Lundell T."/>
            <person name="Martin R."/>
            <person name="McLaughlin D.J."/>
            <person name="Morgenstern I."/>
            <person name="Morin E."/>
            <person name="Murat C."/>
            <person name="Nagy L.G."/>
            <person name="Nolan M."/>
            <person name="Ohm R.A."/>
            <person name="Patyshakuliyeva A."/>
            <person name="Rokas A."/>
            <person name="Ruiz-Duenas F.J."/>
            <person name="Sabat G."/>
            <person name="Salamov A."/>
            <person name="Samejima M."/>
            <person name="Schmutz J."/>
            <person name="Slot J.C."/>
            <person name="St John F."/>
            <person name="Stenlid J."/>
            <person name="Sun H."/>
            <person name="Sun S."/>
            <person name="Syed K."/>
            <person name="Tsang A."/>
            <person name="Wiebenga A."/>
            <person name="Young D."/>
            <person name="Pisabarro A."/>
            <person name="Eastwood D.C."/>
            <person name="Martin F."/>
            <person name="Cullen D."/>
            <person name="Grigoriev I.V."/>
            <person name="Hibbett D.S."/>
        </authorList>
    </citation>
    <scope>NUCLEOTIDE SEQUENCE [LARGE SCALE GENOMIC DNA]</scope>
    <source>
        <strain evidence="8">FP-91666</strain>
    </source>
</reference>
<dbReference type="OrthoDB" id="341421at2759"/>
<evidence type="ECO:0000256" key="4">
    <source>
        <dbReference type="PROSITE-ProRule" id="PRU00134"/>
    </source>
</evidence>
<protein>
    <recommendedName>
        <fullName evidence="6">MYND-type domain-containing protein</fullName>
    </recommendedName>
</protein>
<dbReference type="PROSITE" id="PS50865">
    <property type="entry name" value="ZF_MYND_2"/>
    <property type="match status" value="1"/>
</dbReference>
<dbReference type="GO" id="GO:0008270">
    <property type="term" value="F:zinc ion binding"/>
    <property type="evidence" value="ECO:0007669"/>
    <property type="project" value="UniProtKB-KW"/>
</dbReference>
<dbReference type="InterPro" id="IPR002893">
    <property type="entry name" value="Znf_MYND"/>
</dbReference>
<dbReference type="SUPFAM" id="SSF48371">
    <property type="entry name" value="ARM repeat"/>
    <property type="match status" value="1"/>
</dbReference>
<dbReference type="Gene3D" id="6.10.140.2220">
    <property type="match status" value="1"/>
</dbReference>
<accession>R7RZM6</accession>
<name>R7RZM6_STEHR</name>
<evidence type="ECO:0000313" key="7">
    <source>
        <dbReference type="EMBL" id="EIM80298.1"/>
    </source>
</evidence>
<dbReference type="Proteomes" id="UP000053927">
    <property type="component" value="Unassembled WGS sequence"/>
</dbReference>
<sequence length="727" mass="82638">MPNQSSSKTKSDKKSKTPSTNPTLSNPMLVNFSPEFLQKVQSASQWQDIVDLICKELKLPDINTRSGLRRIHKDFDTIQRMLNVLYATSVTDVIAAGVVALFGELAKDGVLLERLIKEAGFLEIAVKMLDDWNSIRKPYIMMIIETLCRTICSCERDLCPQVAEKAAPMLMRLLEDRPFPESDRGEIALKDIVVFALSHCVRPLTPVEEGQKPSPVLEKLDTKRLTRLMVSLARNPRYFEPVFRCLWSSTYSCSSAFWATPSAIDFLVACTKSTQFDTRNSAILSLLFLYAPIEEPDDQPIYMSEQFMVELQQKLAVAPASIRSRIAERGANRSETSLIIQTWSDCEWEMSCIIDAPSPDWVSLGHKLVEWILRSEYIPNGAWLDEDLKTRQHWPCTTFFDTLPYCARVLRARTQSPEYQNKADILDIKYLILTDELKRASTMAQNSLKRSPEVAFFYHAASIGAEPKEGLRFSKKGLMCPDLTDRVRFDLLYRASWHALGLAQMKILVNSVDEGYAFAMSALEDSGTYIRECPSDSRRLRTVVCIHALSLMLVKGPELTAKSPELKNVQEMLDWVDEFAKFEGRHILRARERFATITLLRRLDHAWVEWASVLRQADAYRGAHPMHPQNTDEYLATLLDRTSLQDSEIYPEGESKKERYGLEPGGESSSDLYRCSWCGMPSAVLKRCKACEKARYCDEACQSRDWKGHKKMCGKKTDKSESSPSAA</sequence>
<dbReference type="eggNOG" id="ENOG502SKH3">
    <property type="taxonomic scope" value="Eukaryota"/>
</dbReference>
<proteinExistence type="predicted"/>
<evidence type="ECO:0000256" key="3">
    <source>
        <dbReference type="ARBA" id="ARBA00022833"/>
    </source>
</evidence>
<feature type="domain" description="MYND-type" evidence="6">
    <location>
        <begin position="675"/>
        <end position="713"/>
    </location>
</feature>
<evidence type="ECO:0000259" key="6">
    <source>
        <dbReference type="PROSITE" id="PS50865"/>
    </source>
</evidence>
<dbReference type="OMA" id="WCGRPSA"/>
<keyword evidence="1" id="KW-0479">Metal-binding</keyword>
<keyword evidence="8" id="KW-1185">Reference proteome</keyword>
<evidence type="ECO:0000256" key="5">
    <source>
        <dbReference type="SAM" id="MobiDB-lite"/>
    </source>
</evidence>
<gene>
    <name evidence="7" type="ORF">STEHIDRAFT_162718</name>
</gene>
<keyword evidence="3" id="KW-0862">Zinc</keyword>
<dbReference type="PROSITE" id="PS01360">
    <property type="entry name" value="ZF_MYND_1"/>
    <property type="match status" value="1"/>
</dbReference>
<dbReference type="EMBL" id="JH687398">
    <property type="protein sequence ID" value="EIM80298.1"/>
    <property type="molecule type" value="Genomic_DNA"/>
</dbReference>
<evidence type="ECO:0000256" key="2">
    <source>
        <dbReference type="ARBA" id="ARBA00022771"/>
    </source>
</evidence>
<dbReference type="Gene3D" id="1.25.10.10">
    <property type="entry name" value="Leucine-rich Repeat Variant"/>
    <property type="match status" value="1"/>
</dbReference>
<evidence type="ECO:0000256" key="1">
    <source>
        <dbReference type="ARBA" id="ARBA00022723"/>
    </source>
</evidence>
<keyword evidence="2 4" id="KW-0863">Zinc-finger</keyword>
<dbReference type="GeneID" id="18802155"/>
<dbReference type="Pfam" id="PF01753">
    <property type="entry name" value="zf-MYND"/>
    <property type="match status" value="1"/>
</dbReference>
<evidence type="ECO:0000313" key="8">
    <source>
        <dbReference type="Proteomes" id="UP000053927"/>
    </source>
</evidence>
<feature type="region of interest" description="Disordered" evidence="5">
    <location>
        <begin position="1"/>
        <end position="27"/>
    </location>
</feature>
<organism evidence="7 8">
    <name type="scientific">Stereum hirsutum (strain FP-91666)</name>
    <name type="common">White-rot fungus</name>
    <dbReference type="NCBI Taxonomy" id="721885"/>
    <lineage>
        <taxon>Eukaryota</taxon>
        <taxon>Fungi</taxon>
        <taxon>Dikarya</taxon>
        <taxon>Basidiomycota</taxon>
        <taxon>Agaricomycotina</taxon>
        <taxon>Agaricomycetes</taxon>
        <taxon>Russulales</taxon>
        <taxon>Stereaceae</taxon>
        <taxon>Stereum</taxon>
    </lineage>
</organism>
<feature type="region of interest" description="Disordered" evidence="5">
    <location>
        <begin position="703"/>
        <end position="727"/>
    </location>
</feature>
<dbReference type="AlphaFoldDB" id="R7RZM6"/>
<dbReference type="InterPro" id="IPR011989">
    <property type="entry name" value="ARM-like"/>
</dbReference>
<dbReference type="SUPFAM" id="SSF144232">
    <property type="entry name" value="HIT/MYND zinc finger-like"/>
    <property type="match status" value="1"/>
</dbReference>
<feature type="compositionally biased region" description="Low complexity" evidence="5">
    <location>
        <begin position="17"/>
        <end position="27"/>
    </location>
</feature>
<dbReference type="RefSeq" id="XP_007310442.1">
    <property type="nucleotide sequence ID" value="XM_007310380.1"/>
</dbReference>